<sequence>MLFLCIIMIRSLELAQLGEATAFYDFHGLDGVTLPDAAAFFEGCVRRLEDLLMTRGPMISIMFPAYEPLILGLTLACTALVLRFPHRGRSVSH</sequence>
<feature type="transmembrane region" description="Helical" evidence="1">
    <location>
        <begin position="61"/>
        <end position="82"/>
    </location>
</feature>
<accession>E8UYP1</accession>
<dbReference type="EMBL" id="CP002467">
    <property type="protein sequence ID" value="ADV83194.1"/>
    <property type="molecule type" value="Genomic_DNA"/>
</dbReference>
<organism evidence="2 3">
    <name type="scientific">Terriglobus saanensis (strain ATCC BAA-1853 / DSM 23119 / SP1PR4)</name>
    <dbReference type="NCBI Taxonomy" id="401053"/>
    <lineage>
        <taxon>Bacteria</taxon>
        <taxon>Pseudomonadati</taxon>
        <taxon>Acidobacteriota</taxon>
        <taxon>Terriglobia</taxon>
        <taxon>Terriglobales</taxon>
        <taxon>Acidobacteriaceae</taxon>
        <taxon>Terriglobus</taxon>
    </lineage>
</organism>
<evidence type="ECO:0000313" key="3">
    <source>
        <dbReference type="Proteomes" id="UP000006844"/>
    </source>
</evidence>
<keyword evidence="1" id="KW-0472">Membrane</keyword>
<keyword evidence="3" id="KW-1185">Reference proteome</keyword>
<gene>
    <name evidence="2" type="ordered locus">AciPR4_2414</name>
</gene>
<keyword evidence="1" id="KW-0812">Transmembrane</keyword>
<evidence type="ECO:0000313" key="2">
    <source>
        <dbReference type="EMBL" id="ADV83194.1"/>
    </source>
</evidence>
<dbReference type="AlphaFoldDB" id="E8UYP1"/>
<dbReference type="HOGENOM" id="CLU_2398582_0_0_0"/>
<keyword evidence="1" id="KW-1133">Transmembrane helix</keyword>
<reference evidence="2 3" key="1">
    <citation type="journal article" date="2012" name="Stand. Genomic Sci.">
        <title>Complete genome sequence of Terriglobus saanensis type strain SP1PR4(T), an Acidobacteria from tundra soil.</title>
        <authorList>
            <person name="Rawat S.R."/>
            <person name="Mannisto M.K."/>
            <person name="Starovoytov V."/>
            <person name="Goodwin L."/>
            <person name="Nolan M."/>
            <person name="Hauser L."/>
            <person name="Land M."/>
            <person name="Davenport K.W."/>
            <person name="Woyke T."/>
            <person name="Haggblom M.M."/>
        </authorList>
    </citation>
    <scope>NUCLEOTIDE SEQUENCE</scope>
    <source>
        <strain evidence="3">ATCC BAA-1853 / DSM 23119 / SP1PR4</strain>
    </source>
</reference>
<proteinExistence type="predicted"/>
<protein>
    <submittedName>
        <fullName evidence="2">Uncharacterized protein</fullName>
    </submittedName>
</protein>
<name>E8UYP1_TERSS</name>
<evidence type="ECO:0000256" key="1">
    <source>
        <dbReference type="SAM" id="Phobius"/>
    </source>
</evidence>
<dbReference type="KEGG" id="tsa:AciPR4_2414"/>
<dbReference type="Proteomes" id="UP000006844">
    <property type="component" value="Chromosome"/>
</dbReference>